<accession>A0A8S1S807</accession>
<dbReference type="OMA" id="KYRIAFQ"/>
<name>A0A8S1S807_PAROT</name>
<protein>
    <submittedName>
        <fullName evidence="1">Uncharacterized protein</fullName>
    </submittedName>
</protein>
<organism evidence="1 2">
    <name type="scientific">Paramecium octaurelia</name>
    <dbReference type="NCBI Taxonomy" id="43137"/>
    <lineage>
        <taxon>Eukaryota</taxon>
        <taxon>Sar</taxon>
        <taxon>Alveolata</taxon>
        <taxon>Ciliophora</taxon>
        <taxon>Intramacronucleata</taxon>
        <taxon>Oligohymenophorea</taxon>
        <taxon>Peniculida</taxon>
        <taxon>Parameciidae</taxon>
        <taxon>Paramecium</taxon>
    </lineage>
</organism>
<dbReference type="Proteomes" id="UP000683925">
    <property type="component" value="Unassembled WGS sequence"/>
</dbReference>
<sequence>MRSHAKQLTIIQENHFQNQIIEITQTIRSGKYRIAFQRINKEFERSLIMQTGWRIRLQLLRRGIVCLIKILSSQSRDGFRHENQLHLLRKLQQFIMFYFELLENQATEYKIFYLKEILYRISQIHLLIYQLSKFHEDVRCMLFWKPEIYYQDARFNKTKFQYYLQVGHLHCQFKLFDSAIFYYKEAIGQCQSLLADIIAEDFHLKKLSDKYSKVITWIITTLYIMTFVYELQSDYNKLFEAFRVALWLSELIDNQGLTTILEEQYRLQQNQYRTFMIEIKEINQVLAPIFPQSNINQDNTQQNDYWTDTNDRFYKKFNKEVNIQLYSILSQQEDINYKKQHQSRLTEQETTIQSNIHTPRQHEKCKTFNSVDEVKLSKLPSAHQSPQHSHKSSATLFHTKTNSLKFTSDIDMILKRFPKREIESFSSLKAKKELDLYYQQKVLSSFDNEVQIKSLKSLRQQISSQEELDKVCQSDFIVGKKLLKFQKYTHQKIATNQNIMKITSGISKEQEHLEGVNSARLLIQGSQDIEQKIRVQMHQIIKQKSMHNEGELMNLKALVSDYELNLQKAPTTNREPQIEQSQISKFIKEKNYSILKSIDQTAKRTAPEQIKTRKSFLSRIQESLFQK</sequence>
<gene>
    <name evidence="1" type="ORF">POCTA_138.1.T0060405</name>
</gene>
<evidence type="ECO:0000313" key="2">
    <source>
        <dbReference type="Proteomes" id="UP000683925"/>
    </source>
</evidence>
<dbReference type="AlphaFoldDB" id="A0A8S1S807"/>
<dbReference type="OrthoDB" id="293345at2759"/>
<dbReference type="EMBL" id="CAJJDP010000005">
    <property type="protein sequence ID" value="CAD8135470.1"/>
    <property type="molecule type" value="Genomic_DNA"/>
</dbReference>
<comment type="caution">
    <text evidence="1">The sequence shown here is derived from an EMBL/GenBank/DDBJ whole genome shotgun (WGS) entry which is preliminary data.</text>
</comment>
<evidence type="ECO:0000313" key="1">
    <source>
        <dbReference type="EMBL" id="CAD8135470.1"/>
    </source>
</evidence>
<reference evidence="1" key="1">
    <citation type="submission" date="2021-01" db="EMBL/GenBank/DDBJ databases">
        <authorList>
            <consortium name="Genoscope - CEA"/>
            <person name="William W."/>
        </authorList>
    </citation>
    <scope>NUCLEOTIDE SEQUENCE</scope>
</reference>
<keyword evidence="2" id="KW-1185">Reference proteome</keyword>
<proteinExistence type="predicted"/>